<dbReference type="InterPro" id="IPR011990">
    <property type="entry name" value="TPR-like_helical_dom_sf"/>
</dbReference>
<dbReference type="Gene3D" id="1.25.40.390">
    <property type="match status" value="1"/>
</dbReference>
<evidence type="ECO:0000313" key="1">
    <source>
        <dbReference type="EMBL" id="SVB12707.1"/>
    </source>
</evidence>
<dbReference type="Pfam" id="PF12771">
    <property type="entry name" value="SusD-like_2"/>
    <property type="match status" value="1"/>
</dbReference>
<dbReference type="InterPro" id="IPR041662">
    <property type="entry name" value="SusD-like_2"/>
</dbReference>
<dbReference type="SUPFAM" id="SSF48452">
    <property type="entry name" value="TPR-like"/>
    <property type="match status" value="1"/>
</dbReference>
<accession>A0A382BHM9</accession>
<sequence length="461" mass="49910">MNNMKLKHYTLAFSLLLIGCESDFGDMNVDPNNPSDALPDLLLTSALKDVSTVAGAVTGALYVQYFAETQYTEDSRYGTDQYDFTGWYSSPLNDLQAIINSATATNNYKGAARIAKAYFLHNLTDRWGMLPYSQALLGADNFQPAYDTQEAIYKGLITDLTEAVTVFDANSALNGDILFGGDVARWAQWGNTIRMVMALRLSDIDPSYAQTEYTAAISAGVIDADVMYAHLAEDANASPWYSRFITRTDYAISNTMDDAMTAKSDLRLLKYADPAPDAEGAGATGLDLIVGMTYGISNGEAGDIPNQAVSFPGMAIRSQNSALPVYTVAQVHLCKAEASVLGWGGDAATEYNSGVTASFTQWGVDGSSDYIAANPYVDISSIAYEKWVAAFPSGYEAWAEWRRLDSPALTPAIDAQNTSGEIPVRHAYPQTESELNATNYNAAVALQGADILDTKLWWDAN</sequence>
<protein>
    <recommendedName>
        <fullName evidence="2">SusD/RagB family nutrient-binding outer membrane lipoprotein</fullName>
    </recommendedName>
</protein>
<evidence type="ECO:0008006" key="2">
    <source>
        <dbReference type="Google" id="ProtNLM"/>
    </source>
</evidence>
<proteinExistence type="predicted"/>
<dbReference type="AlphaFoldDB" id="A0A382BHM9"/>
<organism evidence="1">
    <name type="scientific">marine metagenome</name>
    <dbReference type="NCBI Taxonomy" id="408172"/>
    <lineage>
        <taxon>unclassified sequences</taxon>
        <taxon>metagenomes</taxon>
        <taxon>ecological metagenomes</taxon>
    </lineage>
</organism>
<dbReference type="PROSITE" id="PS51257">
    <property type="entry name" value="PROKAR_LIPOPROTEIN"/>
    <property type="match status" value="1"/>
</dbReference>
<reference evidence="1" key="1">
    <citation type="submission" date="2018-05" db="EMBL/GenBank/DDBJ databases">
        <authorList>
            <person name="Lanie J.A."/>
            <person name="Ng W.-L."/>
            <person name="Kazmierczak K.M."/>
            <person name="Andrzejewski T.M."/>
            <person name="Davidsen T.M."/>
            <person name="Wayne K.J."/>
            <person name="Tettelin H."/>
            <person name="Glass J.I."/>
            <person name="Rusch D."/>
            <person name="Podicherti R."/>
            <person name="Tsui H.-C.T."/>
            <person name="Winkler M.E."/>
        </authorList>
    </citation>
    <scope>NUCLEOTIDE SEQUENCE</scope>
</reference>
<name>A0A382BHM9_9ZZZZ</name>
<gene>
    <name evidence="1" type="ORF">METZ01_LOCUS165561</name>
</gene>
<dbReference type="EMBL" id="UINC01029645">
    <property type="protein sequence ID" value="SVB12707.1"/>
    <property type="molecule type" value="Genomic_DNA"/>
</dbReference>